<gene>
    <name evidence="2" type="ordered locus">BN6_60080</name>
</gene>
<protein>
    <recommendedName>
        <fullName evidence="4">VWFA domain-containing protein</fullName>
    </recommendedName>
</protein>
<name>K0K8U5_SACES</name>
<sequence length="344" mass="35701">MTTRRTFAARYWAALTDSHPPHQAPHQAPQHSAHNPPHHSAHNPPHHSAHQPPRQAPAGAGVLGRYLAALAGRVGGGPAAGTAGPVRRRCAALALAAATAVGAHTSPAVPLGAPPAQHHDQRPARVVVLVDASDGVPPAVLARERGAARLISRLGRATGTAPDVLAYGRSAGTRADGLLRATGVLDRHDGPRVIFLFAGVRTRPGTADLSRALARARAAGVAVWPVGFGDVDRDELARYAEKGHQGRCRAAPSASVVADARDATVVDVFAQAGCLGHARAPVDGGRAWIRVPPGAEVVVVAIPGRAGVELHREHRPPPGYRAVHLGPSADPDRSEMTVLWTFPG</sequence>
<feature type="compositionally biased region" description="Low complexity" evidence="1">
    <location>
        <begin position="50"/>
        <end position="59"/>
    </location>
</feature>
<feature type="compositionally biased region" description="Low complexity" evidence="1">
    <location>
        <begin position="24"/>
        <end position="35"/>
    </location>
</feature>
<evidence type="ECO:0008006" key="4">
    <source>
        <dbReference type="Google" id="ProtNLM"/>
    </source>
</evidence>
<dbReference type="Gene3D" id="3.40.50.410">
    <property type="entry name" value="von Willebrand factor, type A domain"/>
    <property type="match status" value="1"/>
</dbReference>
<evidence type="ECO:0000256" key="1">
    <source>
        <dbReference type="SAM" id="MobiDB-lite"/>
    </source>
</evidence>
<dbReference type="eggNOG" id="COG2304">
    <property type="taxonomic scope" value="Bacteria"/>
</dbReference>
<dbReference type="Proteomes" id="UP000006281">
    <property type="component" value="Chromosome"/>
</dbReference>
<accession>K0K8U5</accession>
<reference evidence="2 3" key="1">
    <citation type="journal article" date="2012" name="BMC Genomics">
        <title>Complete genome sequence of Saccharothrix espanaensis DSM 44229T and comparison to the other completely sequenced Pseudonocardiaceae.</title>
        <authorList>
            <person name="Strobel T."/>
            <person name="Al-Dilaimi A."/>
            <person name="Blom J."/>
            <person name="Gessner A."/>
            <person name="Kalinowski J."/>
            <person name="Luzhetska M."/>
            <person name="Puhler A."/>
            <person name="Szczepanowski R."/>
            <person name="Bechthold A."/>
            <person name="Ruckert C."/>
        </authorList>
    </citation>
    <scope>NUCLEOTIDE SEQUENCE [LARGE SCALE GENOMIC DNA]</scope>
    <source>
        <strain evidence="3">ATCC 51144 / DSM 44229 / JCM 9112 / NBRC 15066 / NRRL 15764</strain>
    </source>
</reference>
<feature type="compositionally biased region" description="Basic residues" evidence="1">
    <location>
        <begin position="36"/>
        <end position="49"/>
    </location>
</feature>
<feature type="region of interest" description="Disordered" evidence="1">
    <location>
        <begin position="312"/>
        <end position="333"/>
    </location>
</feature>
<dbReference type="KEGG" id="sesp:BN6_60080"/>
<organism evidence="2 3">
    <name type="scientific">Saccharothrix espanaensis (strain ATCC 51144 / DSM 44229 / JCM 9112 / NBRC 15066 / NRRL 15764)</name>
    <dbReference type="NCBI Taxonomy" id="1179773"/>
    <lineage>
        <taxon>Bacteria</taxon>
        <taxon>Bacillati</taxon>
        <taxon>Actinomycetota</taxon>
        <taxon>Actinomycetes</taxon>
        <taxon>Pseudonocardiales</taxon>
        <taxon>Pseudonocardiaceae</taxon>
        <taxon>Saccharothrix</taxon>
    </lineage>
</organism>
<dbReference type="PATRIC" id="fig|1179773.3.peg.6051"/>
<feature type="region of interest" description="Disordered" evidence="1">
    <location>
        <begin position="17"/>
        <end position="59"/>
    </location>
</feature>
<dbReference type="SUPFAM" id="SSF53300">
    <property type="entry name" value="vWA-like"/>
    <property type="match status" value="1"/>
</dbReference>
<keyword evidence="3" id="KW-1185">Reference proteome</keyword>
<proteinExistence type="predicted"/>
<evidence type="ECO:0000313" key="2">
    <source>
        <dbReference type="EMBL" id="CCH33264.1"/>
    </source>
</evidence>
<dbReference type="AlphaFoldDB" id="K0K8U5"/>
<evidence type="ECO:0000313" key="3">
    <source>
        <dbReference type="Proteomes" id="UP000006281"/>
    </source>
</evidence>
<dbReference type="InterPro" id="IPR036465">
    <property type="entry name" value="vWFA_dom_sf"/>
</dbReference>
<dbReference type="EMBL" id="HE804045">
    <property type="protein sequence ID" value="CCH33264.1"/>
    <property type="molecule type" value="Genomic_DNA"/>
</dbReference>
<dbReference type="HOGENOM" id="CLU_806292_0_0_11"/>